<accession>A0A151A9Z9</accession>
<evidence type="ECO:0000313" key="2">
    <source>
        <dbReference type="EMBL" id="KYH24511.1"/>
    </source>
</evidence>
<feature type="region of interest" description="Disordered" evidence="1">
    <location>
        <begin position="68"/>
        <end position="97"/>
    </location>
</feature>
<evidence type="ECO:0000256" key="1">
    <source>
        <dbReference type="SAM" id="MobiDB-lite"/>
    </source>
</evidence>
<sequence>MVTTHSSRIFASIDILLGLKGEDSPKGSSRLHVSLGHKDAFAWSRHRLPPSNATTLHITIPAQIVSDSQSPLRAQDDVTDTVNGNRFDVGTNKGVNE</sequence>
<reference evidence="2 3" key="1">
    <citation type="submission" date="2016-02" db="EMBL/GenBank/DDBJ databases">
        <title>Genome sequence of Halalkalicoccus paucihalophilus DSM 24557.</title>
        <authorList>
            <person name="Poehlein A."/>
            <person name="Daniel R."/>
        </authorList>
    </citation>
    <scope>NUCLEOTIDE SEQUENCE [LARGE SCALE GENOMIC DNA]</scope>
    <source>
        <strain evidence="2 3">DSM 24557</strain>
    </source>
</reference>
<organism evidence="2 3">
    <name type="scientific">Halalkalicoccus paucihalophilus</name>
    <dbReference type="NCBI Taxonomy" id="1008153"/>
    <lineage>
        <taxon>Archaea</taxon>
        <taxon>Methanobacteriati</taxon>
        <taxon>Methanobacteriota</taxon>
        <taxon>Stenosarchaea group</taxon>
        <taxon>Halobacteria</taxon>
        <taxon>Halobacteriales</taxon>
        <taxon>Halococcaceae</taxon>
        <taxon>Halalkalicoccus</taxon>
    </lineage>
</organism>
<dbReference type="AlphaFoldDB" id="A0A151A9Z9"/>
<protein>
    <submittedName>
        <fullName evidence="2">Uncharacterized protein</fullName>
    </submittedName>
</protein>
<comment type="caution">
    <text evidence="2">The sequence shown here is derived from an EMBL/GenBank/DDBJ whole genome shotgun (WGS) entry which is preliminary data.</text>
</comment>
<gene>
    <name evidence="2" type="ORF">HAPAU_34940</name>
</gene>
<name>A0A151A9Z9_9EURY</name>
<dbReference type="PATRIC" id="fig|1008153.3.peg.3682"/>
<dbReference type="EMBL" id="LTAZ01000013">
    <property type="protein sequence ID" value="KYH24511.1"/>
    <property type="molecule type" value="Genomic_DNA"/>
</dbReference>
<evidence type="ECO:0000313" key="3">
    <source>
        <dbReference type="Proteomes" id="UP000075321"/>
    </source>
</evidence>
<proteinExistence type="predicted"/>
<keyword evidence="3" id="KW-1185">Reference proteome</keyword>
<dbReference type="Proteomes" id="UP000075321">
    <property type="component" value="Unassembled WGS sequence"/>
</dbReference>